<feature type="transmembrane region" description="Helical" evidence="6">
    <location>
        <begin position="145"/>
        <end position="163"/>
    </location>
</feature>
<feature type="transmembrane region" description="Helical" evidence="6">
    <location>
        <begin position="169"/>
        <end position="188"/>
    </location>
</feature>
<dbReference type="Pfam" id="PF02588">
    <property type="entry name" value="YitT_membrane"/>
    <property type="match status" value="1"/>
</dbReference>
<evidence type="ECO:0000256" key="6">
    <source>
        <dbReference type="SAM" id="Phobius"/>
    </source>
</evidence>
<keyword evidence="5 6" id="KW-0472">Membrane</keyword>
<dbReference type="RefSeq" id="WP_263074062.1">
    <property type="nucleotide sequence ID" value="NZ_JAOUSF010000005.1"/>
</dbReference>
<evidence type="ECO:0000256" key="4">
    <source>
        <dbReference type="ARBA" id="ARBA00022989"/>
    </source>
</evidence>
<evidence type="ECO:0000256" key="5">
    <source>
        <dbReference type="ARBA" id="ARBA00023136"/>
    </source>
</evidence>
<evidence type="ECO:0000256" key="3">
    <source>
        <dbReference type="ARBA" id="ARBA00022692"/>
    </source>
</evidence>
<dbReference type="InterPro" id="IPR051461">
    <property type="entry name" value="UPF0750_membrane"/>
</dbReference>
<gene>
    <name evidence="7" type="ORF">OEV98_14440</name>
</gene>
<keyword evidence="4 6" id="KW-1133">Transmembrane helix</keyword>
<dbReference type="EMBL" id="JAOUSF010000005">
    <property type="protein sequence ID" value="MCU9614739.1"/>
    <property type="molecule type" value="Genomic_DNA"/>
</dbReference>
<organism evidence="7 8">
    <name type="scientific">Perspicuibacillus lycopersici</name>
    <dbReference type="NCBI Taxonomy" id="1325689"/>
    <lineage>
        <taxon>Bacteria</taxon>
        <taxon>Bacillati</taxon>
        <taxon>Bacillota</taxon>
        <taxon>Bacilli</taxon>
        <taxon>Bacillales</taxon>
        <taxon>Bacillaceae</taxon>
        <taxon>Perspicuibacillus</taxon>
    </lineage>
</organism>
<keyword evidence="8" id="KW-1185">Reference proteome</keyword>
<dbReference type="PANTHER" id="PTHR33545:SF9">
    <property type="entry name" value="UPF0750 MEMBRANE PROTEIN YITE"/>
    <property type="match status" value="1"/>
</dbReference>
<dbReference type="InterPro" id="IPR003740">
    <property type="entry name" value="YitT"/>
</dbReference>
<protein>
    <submittedName>
        <fullName evidence="7">YitT family protein</fullName>
    </submittedName>
</protein>
<feature type="transmembrane region" description="Helical" evidence="6">
    <location>
        <begin position="103"/>
        <end position="124"/>
    </location>
</feature>
<keyword evidence="3 6" id="KW-0812">Transmembrane</keyword>
<dbReference type="AlphaFoldDB" id="A0AAE3LRJ7"/>
<accession>A0AAE3LRJ7</accession>
<evidence type="ECO:0000256" key="1">
    <source>
        <dbReference type="ARBA" id="ARBA00004651"/>
    </source>
</evidence>
<proteinExistence type="predicted"/>
<comment type="caution">
    <text evidence="7">The sequence shown here is derived from an EMBL/GenBank/DDBJ whole genome shotgun (WGS) entry which is preliminary data.</text>
</comment>
<evidence type="ECO:0000256" key="2">
    <source>
        <dbReference type="ARBA" id="ARBA00022475"/>
    </source>
</evidence>
<dbReference type="PANTHER" id="PTHR33545">
    <property type="entry name" value="UPF0750 MEMBRANE PROTEIN YITT-RELATED"/>
    <property type="match status" value="1"/>
</dbReference>
<comment type="subcellular location">
    <subcellularLocation>
        <location evidence="1">Cell membrane</location>
        <topology evidence="1">Multi-pass membrane protein</topology>
    </subcellularLocation>
</comment>
<dbReference type="Proteomes" id="UP001209318">
    <property type="component" value="Unassembled WGS sequence"/>
</dbReference>
<name>A0AAE3LRJ7_9BACI</name>
<evidence type="ECO:0000313" key="8">
    <source>
        <dbReference type="Proteomes" id="UP001209318"/>
    </source>
</evidence>
<keyword evidence="2" id="KW-1003">Cell membrane</keyword>
<evidence type="ECO:0000313" key="7">
    <source>
        <dbReference type="EMBL" id="MCU9614739.1"/>
    </source>
</evidence>
<feature type="transmembrane region" description="Helical" evidence="6">
    <location>
        <begin position="7"/>
        <end position="27"/>
    </location>
</feature>
<sequence>MNRTMLTYVSLFIGATVQGVAMSLFLFPHSIPSGGAAGLAILLNYFFHLPLGLGLWFSNAVFLIFALNYFGFTWTVKTILSVATTSTVVSFFSQSLIHPHIHISLDILFGGILFGIGVGLLIRVGSSSGGMVIPALMIANHRQWNPGKVMFAINLFIFLLTSIVIDYKIVFYAIICQFISSNIIDYIYELKLQQVKIFLTPSWRKK</sequence>
<reference evidence="7" key="1">
    <citation type="submission" date="2022-10" db="EMBL/GenBank/DDBJ databases">
        <title>Description of Fervidibacillus gen. nov. in the family Fervidibacillaceae fam. nov. with two species, Fervidibacillus albus sp. nov., and Fervidibacillus halotolerans sp. nov., isolated from tidal flat sediments.</title>
        <authorList>
            <person name="Kwon K.K."/>
            <person name="Yang S.-H."/>
        </authorList>
    </citation>
    <scope>NUCLEOTIDE SEQUENCE</scope>
    <source>
        <strain evidence="7">JCM 19140</strain>
    </source>
</reference>
<dbReference type="GO" id="GO:0005886">
    <property type="term" value="C:plasma membrane"/>
    <property type="evidence" value="ECO:0007669"/>
    <property type="project" value="UniProtKB-SubCell"/>
</dbReference>